<dbReference type="InterPro" id="IPR001254">
    <property type="entry name" value="Trypsin_dom"/>
</dbReference>
<reference evidence="10 11" key="1">
    <citation type="journal article" date="2016" name="Genome Biol. Evol.">
        <title>Gene Family Evolution Reflects Adaptation to Soil Environmental Stressors in the Genome of the Collembolan Orchesella cincta.</title>
        <authorList>
            <person name="Faddeeva-Vakhrusheva A."/>
            <person name="Derks M.F."/>
            <person name="Anvar S.Y."/>
            <person name="Agamennone V."/>
            <person name="Suring W."/>
            <person name="Smit S."/>
            <person name="van Straalen N.M."/>
            <person name="Roelofs D."/>
        </authorList>
    </citation>
    <scope>NUCLEOTIDE SEQUENCE [LARGE SCALE GENOMIC DNA]</scope>
    <source>
        <tissue evidence="10">Mixed pool</tissue>
    </source>
</reference>
<feature type="domain" description="Peptidase S1" evidence="9">
    <location>
        <begin position="27"/>
        <end position="248"/>
    </location>
</feature>
<dbReference type="CDD" id="cd00190">
    <property type="entry name" value="Tryp_SPc"/>
    <property type="match status" value="1"/>
</dbReference>
<protein>
    <submittedName>
        <fullName evidence="10">Trypsin-1</fullName>
    </submittedName>
</protein>
<keyword evidence="5 7" id="KW-0720">Serine protease</keyword>
<dbReference type="InterPro" id="IPR001314">
    <property type="entry name" value="Peptidase_S1A"/>
</dbReference>
<dbReference type="Proteomes" id="UP000094527">
    <property type="component" value="Unassembled WGS sequence"/>
</dbReference>
<keyword evidence="8" id="KW-0732">Signal</keyword>
<dbReference type="FunFam" id="2.40.10.10:FF:000047">
    <property type="entry name" value="Trypsin eta"/>
    <property type="match status" value="1"/>
</dbReference>
<comment type="subcellular location">
    <subcellularLocation>
        <location evidence="1">Secreted</location>
    </subcellularLocation>
</comment>
<dbReference type="InterPro" id="IPR009003">
    <property type="entry name" value="Peptidase_S1_PA"/>
</dbReference>
<accession>A0A1D2MZ33</accession>
<evidence type="ECO:0000256" key="3">
    <source>
        <dbReference type="ARBA" id="ARBA00022670"/>
    </source>
</evidence>
<dbReference type="OMA" id="NTQANDV"/>
<dbReference type="EMBL" id="LJIJ01000368">
    <property type="protein sequence ID" value="ODM98260.1"/>
    <property type="molecule type" value="Genomic_DNA"/>
</dbReference>
<dbReference type="Gene3D" id="2.40.10.10">
    <property type="entry name" value="Trypsin-like serine proteases"/>
    <property type="match status" value="2"/>
</dbReference>
<dbReference type="PROSITE" id="PS00135">
    <property type="entry name" value="TRYPSIN_SER"/>
    <property type="match status" value="1"/>
</dbReference>
<organism evidence="10 11">
    <name type="scientific">Orchesella cincta</name>
    <name type="common">Springtail</name>
    <name type="synonym">Podura cincta</name>
    <dbReference type="NCBI Taxonomy" id="48709"/>
    <lineage>
        <taxon>Eukaryota</taxon>
        <taxon>Metazoa</taxon>
        <taxon>Ecdysozoa</taxon>
        <taxon>Arthropoda</taxon>
        <taxon>Hexapoda</taxon>
        <taxon>Collembola</taxon>
        <taxon>Entomobryomorpha</taxon>
        <taxon>Entomobryoidea</taxon>
        <taxon>Orchesellidae</taxon>
        <taxon>Orchesellinae</taxon>
        <taxon>Orchesella</taxon>
    </lineage>
</organism>
<dbReference type="InterPro" id="IPR050127">
    <property type="entry name" value="Serine_Proteases_S1"/>
</dbReference>
<dbReference type="GO" id="GO:0005615">
    <property type="term" value="C:extracellular space"/>
    <property type="evidence" value="ECO:0007669"/>
    <property type="project" value="TreeGrafter"/>
</dbReference>
<gene>
    <name evidence="10" type="ORF">Ocin01_08407</name>
</gene>
<evidence type="ECO:0000256" key="2">
    <source>
        <dbReference type="ARBA" id="ARBA00022525"/>
    </source>
</evidence>
<evidence type="ECO:0000313" key="11">
    <source>
        <dbReference type="Proteomes" id="UP000094527"/>
    </source>
</evidence>
<keyword evidence="3 7" id="KW-0645">Protease</keyword>
<comment type="caution">
    <text evidence="10">The sequence shown here is derived from an EMBL/GenBank/DDBJ whole genome shotgun (WGS) entry which is preliminary data.</text>
</comment>
<evidence type="ECO:0000259" key="9">
    <source>
        <dbReference type="PROSITE" id="PS50240"/>
    </source>
</evidence>
<dbReference type="Pfam" id="PF00089">
    <property type="entry name" value="Trypsin"/>
    <property type="match status" value="1"/>
</dbReference>
<dbReference type="STRING" id="48709.A0A1D2MZ33"/>
<feature type="signal peptide" evidence="8">
    <location>
        <begin position="1"/>
        <end position="16"/>
    </location>
</feature>
<dbReference type="SMART" id="SM00020">
    <property type="entry name" value="Tryp_SPc"/>
    <property type="match status" value="1"/>
</dbReference>
<dbReference type="AlphaFoldDB" id="A0A1D2MZ33"/>
<dbReference type="PROSITE" id="PS50240">
    <property type="entry name" value="TRYPSIN_DOM"/>
    <property type="match status" value="1"/>
</dbReference>
<dbReference type="GO" id="GO:0004252">
    <property type="term" value="F:serine-type endopeptidase activity"/>
    <property type="evidence" value="ECO:0007669"/>
    <property type="project" value="InterPro"/>
</dbReference>
<dbReference type="OrthoDB" id="10059102at2759"/>
<evidence type="ECO:0000256" key="1">
    <source>
        <dbReference type="ARBA" id="ARBA00004613"/>
    </source>
</evidence>
<dbReference type="InterPro" id="IPR043504">
    <property type="entry name" value="Peptidase_S1_PA_chymotrypsin"/>
</dbReference>
<dbReference type="InterPro" id="IPR033116">
    <property type="entry name" value="TRYPSIN_SER"/>
</dbReference>
<dbReference type="PANTHER" id="PTHR24264:SF65">
    <property type="entry name" value="SRCR DOMAIN-CONTAINING PROTEIN"/>
    <property type="match status" value="1"/>
</dbReference>
<keyword evidence="11" id="KW-1185">Reference proteome</keyword>
<evidence type="ECO:0000256" key="5">
    <source>
        <dbReference type="ARBA" id="ARBA00022825"/>
    </source>
</evidence>
<dbReference type="PROSITE" id="PS00134">
    <property type="entry name" value="TRYPSIN_HIS"/>
    <property type="match status" value="1"/>
</dbReference>
<feature type="chain" id="PRO_5008904765" evidence="8">
    <location>
        <begin position="17"/>
        <end position="248"/>
    </location>
</feature>
<dbReference type="PRINTS" id="PR00722">
    <property type="entry name" value="CHYMOTRYPSIN"/>
</dbReference>
<keyword evidence="4 7" id="KW-0378">Hydrolase</keyword>
<dbReference type="SUPFAM" id="SSF50494">
    <property type="entry name" value="Trypsin-like serine proteases"/>
    <property type="match status" value="1"/>
</dbReference>
<sequence>MKSAILVLLALGAVSALPRFKSVPDRIVGGSQASKGEFPHIIQIKRNGGQYCGGSLVNANYIVTAAHCATASVAGYTLVAGEHNLNSNEGTEQSRSVSSIVRHPQYNANTQANDVAVMRVSSPFTLNTNVRAVTLPSSSFNPASQLTVAGWGTLTSGGNLPTILMKVTVPLVSTATCRNAYGSQIVAGMLCAGTAGKDSCQGDSGGPLMSGSTLAGIVSWGYGCAAAGYPGVYADVAYYSSWINGQTR</sequence>
<evidence type="ECO:0000256" key="4">
    <source>
        <dbReference type="ARBA" id="ARBA00022801"/>
    </source>
</evidence>
<keyword evidence="6" id="KW-1015">Disulfide bond</keyword>
<evidence type="ECO:0000313" key="10">
    <source>
        <dbReference type="EMBL" id="ODM98260.1"/>
    </source>
</evidence>
<dbReference type="InterPro" id="IPR018114">
    <property type="entry name" value="TRYPSIN_HIS"/>
</dbReference>
<evidence type="ECO:0000256" key="6">
    <source>
        <dbReference type="ARBA" id="ARBA00023157"/>
    </source>
</evidence>
<name>A0A1D2MZ33_ORCCI</name>
<dbReference type="GO" id="GO:0016485">
    <property type="term" value="P:protein processing"/>
    <property type="evidence" value="ECO:0007669"/>
    <property type="project" value="UniProtKB-ARBA"/>
</dbReference>
<dbReference type="PANTHER" id="PTHR24264">
    <property type="entry name" value="TRYPSIN-RELATED"/>
    <property type="match status" value="1"/>
</dbReference>
<keyword evidence="2" id="KW-0964">Secreted</keyword>
<evidence type="ECO:0000256" key="8">
    <source>
        <dbReference type="SAM" id="SignalP"/>
    </source>
</evidence>
<evidence type="ECO:0000256" key="7">
    <source>
        <dbReference type="RuleBase" id="RU363034"/>
    </source>
</evidence>
<proteinExistence type="predicted"/>